<dbReference type="EMBL" id="POTM01000047">
    <property type="protein sequence ID" value="TLH64726.1"/>
    <property type="molecule type" value="Genomic_DNA"/>
</dbReference>
<sequence>MTDDRSAIELLVSTAARDNTGDARFELFQKLIGVELYYQADKKTIDGREMTSTPVRKLNDGSYAMRAFTSKKHPDLPRSFVGARCPELFSIATDLVDADWLVIVNLKNDLVAFSRDQLRGMFIAPQASENASQAAGAAVSIELERAISQAVQTDSETWYDPVLTQLRSRELYLHLADGYSPGGQPTMLTSNVGGREGWIRTFTTRSRPGIRYGGITWEALVNMVRENPNVPGVQVVNDADDWIVLGRDVM</sequence>
<proteinExistence type="predicted"/>
<organism evidence="1 2">
    <name type="scientific">Mycolicibacterium phocaicum</name>
    <dbReference type="NCBI Taxonomy" id="319706"/>
    <lineage>
        <taxon>Bacteria</taxon>
        <taxon>Bacillati</taxon>
        <taxon>Actinomycetota</taxon>
        <taxon>Actinomycetes</taxon>
        <taxon>Mycobacteriales</taxon>
        <taxon>Mycobacteriaceae</taxon>
        <taxon>Mycolicibacterium</taxon>
    </lineage>
</organism>
<protein>
    <submittedName>
        <fullName evidence="1">Uncharacterized protein</fullName>
    </submittedName>
</protein>
<evidence type="ECO:0000313" key="1">
    <source>
        <dbReference type="EMBL" id="TLH64726.1"/>
    </source>
</evidence>
<name>A0A7I7ZXJ8_9MYCO</name>
<comment type="caution">
    <text evidence="1">The sequence shown here is derived from an EMBL/GenBank/DDBJ whole genome shotgun (WGS) entry which is preliminary data.</text>
</comment>
<dbReference type="AlphaFoldDB" id="A0A7I7ZXJ8"/>
<accession>A0A7I7ZXJ8</accession>
<keyword evidence="2" id="KW-1185">Reference proteome</keyword>
<dbReference type="RefSeq" id="WP_138250069.1">
    <property type="nucleotide sequence ID" value="NZ_AP022616.1"/>
</dbReference>
<gene>
    <name evidence="1" type="ORF">C1S79_19075</name>
</gene>
<evidence type="ECO:0000313" key="2">
    <source>
        <dbReference type="Proteomes" id="UP000309984"/>
    </source>
</evidence>
<reference evidence="1 2" key="1">
    <citation type="submission" date="2018-01" db="EMBL/GenBank/DDBJ databases">
        <title>Comparative genomics of Mycobacterium mucogenicum and Mycobacterium neoaurum clade members emphasizing tRNA and non-coding RNA.</title>
        <authorList>
            <person name="Behra P.R.K."/>
            <person name="Pettersson B.M.F."/>
            <person name="Das S."/>
            <person name="Dasgupta S."/>
            <person name="Kirsebom L.A."/>
        </authorList>
    </citation>
    <scope>NUCLEOTIDE SEQUENCE [LARGE SCALE GENOMIC DNA]</scope>
    <source>
        <strain evidence="1 2">DSM 45104</strain>
    </source>
</reference>
<dbReference type="Proteomes" id="UP000309984">
    <property type="component" value="Unassembled WGS sequence"/>
</dbReference>